<dbReference type="SMART" id="SM00343">
    <property type="entry name" value="ZnF_C2HC"/>
    <property type="match status" value="3"/>
</dbReference>
<feature type="compositionally biased region" description="Polar residues" evidence="2">
    <location>
        <begin position="311"/>
        <end position="324"/>
    </location>
</feature>
<feature type="domain" description="CCHC-type" evidence="3">
    <location>
        <begin position="256"/>
        <end position="272"/>
    </location>
</feature>
<dbReference type="EMBL" id="CAUEEQ010008033">
    <property type="protein sequence ID" value="CAJ0931722.1"/>
    <property type="molecule type" value="Genomic_DNA"/>
</dbReference>
<feature type="compositionally biased region" description="Basic residues" evidence="2">
    <location>
        <begin position="355"/>
        <end position="364"/>
    </location>
</feature>
<dbReference type="PANTHER" id="PTHR22639">
    <property type="entry name" value="GAG-RELATED PROTEIN"/>
    <property type="match status" value="1"/>
</dbReference>
<gene>
    <name evidence="4" type="ORF">RIMI_LOCUS4861220</name>
</gene>
<evidence type="ECO:0000313" key="4">
    <source>
        <dbReference type="EMBL" id="CAJ0931722.1"/>
    </source>
</evidence>
<sequence length="540" mass="60504">MCRSLIARLNVLWTEDPEAFSKEVPPSNAWSRGAPSFTSDANYTGQAFKRRNVVRFRHRGAKEDLPDRRFVVRELLCHQMGFAPVSILAVINLPDRQGYDVSFKLMTDLDRFWSNFPKFRDTEGWSKFSFIPISKPDTVAVNVIFWNESVPPQDIVVWLWRHCDLVSDLTKSRDSDGIWTGGWRVLVKLRQCNNITAHLPNSFFIGRERVVCFYPGQPRKCFICGGKGHLANTCTVVKCSLCEEVGHVAADCQNIRCNLCGKIGHPHRDCPDAWHNICKDLTDEDLVTGAEILEEAALLSGEILTAPEVHQGSTQLTPEQQGSERSMEVVPQEQQSQEGITSVLPSVSEGNSSNKIKRKKKDKTSRKPEKYDTGLGARRKVQSSAGVMVVSNRFDVLSESDGDFEDDLKRIDAECDRDVEDCPPPKRKPLPEGNGKSLKWRQVVGRITPTQICDAVNQIMSVAEEQQPESVAEVLRPESVAEVLRPESVAEVLQHLSVAEEQQPESVAEVLRPESVAEVLRPESVAEVLRPESVAEVLRP</sequence>
<feature type="domain" description="CCHC-type" evidence="3">
    <location>
        <begin position="219"/>
        <end position="234"/>
    </location>
</feature>
<dbReference type="PROSITE" id="PS50158">
    <property type="entry name" value="ZF_CCHC"/>
    <property type="match status" value="2"/>
</dbReference>
<evidence type="ECO:0000313" key="5">
    <source>
        <dbReference type="Proteomes" id="UP001176940"/>
    </source>
</evidence>
<dbReference type="Gene3D" id="4.10.60.10">
    <property type="entry name" value="Zinc finger, CCHC-type"/>
    <property type="match status" value="1"/>
</dbReference>
<dbReference type="InterPro" id="IPR057810">
    <property type="entry name" value="RBD_ZCCHC3_1st"/>
</dbReference>
<dbReference type="Pfam" id="PF23058">
    <property type="entry name" value="RBD_ZCCHC3_2nd"/>
    <property type="match status" value="1"/>
</dbReference>
<dbReference type="Pfam" id="PF00098">
    <property type="entry name" value="zf-CCHC"/>
    <property type="match status" value="1"/>
</dbReference>
<keyword evidence="1" id="KW-0863">Zinc-finger</keyword>
<protein>
    <recommendedName>
        <fullName evidence="3">CCHC-type domain-containing protein</fullName>
    </recommendedName>
</protein>
<keyword evidence="1" id="KW-0479">Metal-binding</keyword>
<dbReference type="Pfam" id="PF23057">
    <property type="entry name" value="RBD_ZCCHC3_1st"/>
    <property type="match status" value="1"/>
</dbReference>
<dbReference type="Proteomes" id="UP001176940">
    <property type="component" value="Unassembled WGS sequence"/>
</dbReference>
<reference evidence="4" key="1">
    <citation type="submission" date="2023-07" db="EMBL/GenBank/DDBJ databases">
        <authorList>
            <person name="Stuckert A."/>
        </authorList>
    </citation>
    <scope>NUCLEOTIDE SEQUENCE</scope>
</reference>
<comment type="caution">
    <text evidence="4">The sequence shown here is derived from an EMBL/GenBank/DDBJ whole genome shotgun (WGS) entry which is preliminary data.</text>
</comment>
<proteinExistence type="predicted"/>
<accession>A0ABN9L742</accession>
<evidence type="ECO:0000256" key="2">
    <source>
        <dbReference type="SAM" id="MobiDB-lite"/>
    </source>
</evidence>
<keyword evidence="1" id="KW-0862">Zinc</keyword>
<dbReference type="SUPFAM" id="SSF57756">
    <property type="entry name" value="Retrovirus zinc finger-like domains"/>
    <property type="match status" value="1"/>
</dbReference>
<organism evidence="4 5">
    <name type="scientific">Ranitomeya imitator</name>
    <name type="common">mimic poison frog</name>
    <dbReference type="NCBI Taxonomy" id="111125"/>
    <lineage>
        <taxon>Eukaryota</taxon>
        <taxon>Metazoa</taxon>
        <taxon>Chordata</taxon>
        <taxon>Craniata</taxon>
        <taxon>Vertebrata</taxon>
        <taxon>Euteleostomi</taxon>
        <taxon>Amphibia</taxon>
        <taxon>Batrachia</taxon>
        <taxon>Anura</taxon>
        <taxon>Neobatrachia</taxon>
        <taxon>Hyloidea</taxon>
        <taxon>Dendrobatidae</taxon>
        <taxon>Dendrobatinae</taxon>
        <taxon>Ranitomeya</taxon>
    </lineage>
</organism>
<keyword evidence="5" id="KW-1185">Reference proteome</keyword>
<feature type="region of interest" description="Disordered" evidence="2">
    <location>
        <begin position="311"/>
        <end position="378"/>
    </location>
</feature>
<evidence type="ECO:0000256" key="1">
    <source>
        <dbReference type="PROSITE-ProRule" id="PRU00047"/>
    </source>
</evidence>
<dbReference type="PANTHER" id="PTHR22639:SF4">
    <property type="entry name" value="ZINC FINGER CCHC DOMAIN-CONTAINING PROTEIN 3"/>
    <property type="match status" value="1"/>
</dbReference>
<evidence type="ECO:0000259" key="3">
    <source>
        <dbReference type="PROSITE" id="PS50158"/>
    </source>
</evidence>
<dbReference type="InterPro" id="IPR042509">
    <property type="entry name" value="ZCCHC3"/>
</dbReference>
<dbReference type="InterPro" id="IPR001878">
    <property type="entry name" value="Znf_CCHC"/>
</dbReference>
<dbReference type="InterPro" id="IPR036875">
    <property type="entry name" value="Znf_CCHC_sf"/>
</dbReference>
<dbReference type="InterPro" id="IPR057811">
    <property type="entry name" value="RBD_ZCCHC3_2nd"/>
</dbReference>
<feature type="compositionally biased region" description="Polar residues" evidence="2">
    <location>
        <begin position="332"/>
        <end position="354"/>
    </location>
</feature>
<name>A0ABN9L742_9NEOB</name>